<reference evidence="11" key="2">
    <citation type="submission" date="2021-04" db="EMBL/GenBank/DDBJ databases">
        <authorList>
            <person name="Gilroy R."/>
        </authorList>
    </citation>
    <scope>NUCLEOTIDE SEQUENCE</scope>
    <source>
        <strain evidence="11">742</strain>
    </source>
</reference>
<feature type="domain" description="Tripartite ATP-independent periplasmic transporters DctQ component" evidence="10">
    <location>
        <begin position="64"/>
        <end position="180"/>
    </location>
</feature>
<reference evidence="11" key="1">
    <citation type="journal article" date="2021" name="PeerJ">
        <title>Extensive microbial diversity within the chicken gut microbiome revealed by metagenomics and culture.</title>
        <authorList>
            <person name="Gilroy R."/>
            <person name="Ravi A."/>
            <person name="Getino M."/>
            <person name="Pursley I."/>
            <person name="Horton D.L."/>
            <person name="Alikhan N.F."/>
            <person name="Baker D."/>
            <person name="Gharbi K."/>
            <person name="Hall N."/>
            <person name="Watson M."/>
            <person name="Adriaenssens E.M."/>
            <person name="Foster-Nyarko E."/>
            <person name="Jarju S."/>
            <person name="Secka A."/>
            <person name="Antonio M."/>
            <person name="Oren A."/>
            <person name="Chaudhuri R.R."/>
            <person name="La Ragione R."/>
            <person name="Hildebrand F."/>
            <person name="Pallen M.J."/>
        </authorList>
    </citation>
    <scope>NUCLEOTIDE SEQUENCE</scope>
    <source>
        <strain evidence="11">742</strain>
    </source>
</reference>
<dbReference type="Pfam" id="PF04290">
    <property type="entry name" value="DctQ"/>
    <property type="match status" value="1"/>
</dbReference>
<evidence type="ECO:0000256" key="9">
    <source>
        <dbReference type="SAM" id="Phobius"/>
    </source>
</evidence>
<dbReference type="PANTHER" id="PTHR35011">
    <property type="entry name" value="2,3-DIKETO-L-GULONATE TRAP TRANSPORTER SMALL PERMEASE PROTEIN YIAM"/>
    <property type="match status" value="1"/>
</dbReference>
<dbReference type="GO" id="GO:0005886">
    <property type="term" value="C:plasma membrane"/>
    <property type="evidence" value="ECO:0007669"/>
    <property type="project" value="UniProtKB-SubCell"/>
</dbReference>
<gene>
    <name evidence="11" type="ORF">H9864_07950</name>
</gene>
<feature type="transmembrane region" description="Helical" evidence="9">
    <location>
        <begin position="155"/>
        <end position="176"/>
    </location>
</feature>
<proteinExistence type="inferred from homology"/>
<comment type="caution">
    <text evidence="11">The sequence shown here is derived from an EMBL/GenBank/DDBJ whole genome shotgun (WGS) entry which is preliminary data.</text>
</comment>
<organism evidence="11 12">
    <name type="scientific">Candidatus Faecalibacterium intestinavium</name>
    <dbReference type="NCBI Taxonomy" id="2838580"/>
    <lineage>
        <taxon>Bacteria</taxon>
        <taxon>Bacillati</taxon>
        <taxon>Bacillota</taxon>
        <taxon>Clostridia</taxon>
        <taxon>Eubacteriales</taxon>
        <taxon>Oscillospiraceae</taxon>
        <taxon>Faecalibacterium</taxon>
    </lineage>
</organism>
<feature type="transmembrane region" description="Helical" evidence="9">
    <location>
        <begin position="21"/>
        <end position="42"/>
    </location>
</feature>
<keyword evidence="2" id="KW-0813">Transport</keyword>
<dbReference type="GO" id="GO:0015740">
    <property type="term" value="P:C4-dicarboxylate transport"/>
    <property type="evidence" value="ECO:0007669"/>
    <property type="project" value="TreeGrafter"/>
</dbReference>
<evidence type="ECO:0000256" key="2">
    <source>
        <dbReference type="ARBA" id="ARBA00022448"/>
    </source>
</evidence>
<name>A0A9E2NR51_9FIRM</name>
<feature type="transmembrane region" description="Helical" evidence="9">
    <location>
        <begin position="73"/>
        <end position="90"/>
    </location>
</feature>
<dbReference type="Proteomes" id="UP000824178">
    <property type="component" value="Unassembled WGS sequence"/>
</dbReference>
<evidence type="ECO:0000256" key="7">
    <source>
        <dbReference type="ARBA" id="ARBA00023136"/>
    </source>
</evidence>
<accession>A0A9E2NR51</accession>
<evidence type="ECO:0000256" key="4">
    <source>
        <dbReference type="ARBA" id="ARBA00022519"/>
    </source>
</evidence>
<dbReference type="GO" id="GO:0022857">
    <property type="term" value="F:transmembrane transporter activity"/>
    <property type="evidence" value="ECO:0007669"/>
    <property type="project" value="TreeGrafter"/>
</dbReference>
<protein>
    <submittedName>
        <fullName evidence="11">TRAP transporter small permease</fullName>
    </submittedName>
</protein>
<dbReference type="PANTHER" id="PTHR35011:SF2">
    <property type="entry name" value="2,3-DIKETO-L-GULONATE TRAP TRANSPORTER SMALL PERMEASE PROTEIN YIAM"/>
    <property type="match status" value="1"/>
</dbReference>
<feature type="transmembrane region" description="Helical" evidence="9">
    <location>
        <begin position="111"/>
        <end position="135"/>
    </location>
</feature>
<keyword evidence="4" id="KW-0997">Cell inner membrane</keyword>
<evidence type="ECO:0000313" key="11">
    <source>
        <dbReference type="EMBL" id="MBU3820283.1"/>
    </source>
</evidence>
<evidence type="ECO:0000259" key="10">
    <source>
        <dbReference type="Pfam" id="PF04290"/>
    </source>
</evidence>
<evidence type="ECO:0000256" key="1">
    <source>
        <dbReference type="ARBA" id="ARBA00004429"/>
    </source>
</evidence>
<evidence type="ECO:0000256" key="3">
    <source>
        <dbReference type="ARBA" id="ARBA00022475"/>
    </source>
</evidence>
<keyword evidence="3" id="KW-1003">Cell membrane</keyword>
<evidence type="ECO:0000313" key="12">
    <source>
        <dbReference type="Proteomes" id="UP000824178"/>
    </source>
</evidence>
<dbReference type="InterPro" id="IPR007387">
    <property type="entry name" value="TRAP_DctQ"/>
</dbReference>
<keyword evidence="7 9" id="KW-0472">Membrane</keyword>
<dbReference type="AlphaFoldDB" id="A0A9E2NR51"/>
<comment type="subcellular location">
    <subcellularLocation>
        <location evidence="1">Cell inner membrane</location>
        <topology evidence="1">Multi-pass membrane protein</topology>
    </subcellularLocation>
</comment>
<evidence type="ECO:0000256" key="6">
    <source>
        <dbReference type="ARBA" id="ARBA00022989"/>
    </source>
</evidence>
<sequence>MPEIFKTLDKARPVYDFIYKLVLVICKLLLIADILITSYAVAGRLIGGIQLPNGDYLRHVVFFLDDPAWSEEVVLTLMSYMAVLSAALAIRKGSHIRMTALDRYLPKKLLIYLDILADLAVLALGVIMTVVGWNYATTLGGRGFYVSMPWLSRFWMYFPVPLAGVAMIVFLIESLYGHIKRLFVKEAQA</sequence>
<dbReference type="EMBL" id="JAHLFH010000167">
    <property type="protein sequence ID" value="MBU3820283.1"/>
    <property type="molecule type" value="Genomic_DNA"/>
</dbReference>
<dbReference type="InterPro" id="IPR055348">
    <property type="entry name" value="DctQ"/>
</dbReference>
<keyword evidence="6 9" id="KW-1133">Transmembrane helix</keyword>
<evidence type="ECO:0000256" key="8">
    <source>
        <dbReference type="ARBA" id="ARBA00038436"/>
    </source>
</evidence>
<comment type="similarity">
    <text evidence="8">Belongs to the TRAP transporter small permease family.</text>
</comment>
<keyword evidence="5 9" id="KW-0812">Transmembrane</keyword>
<evidence type="ECO:0000256" key="5">
    <source>
        <dbReference type="ARBA" id="ARBA00022692"/>
    </source>
</evidence>